<dbReference type="InterPro" id="IPR036055">
    <property type="entry name" value="LDL_receptor-like_sf"/>
</dbReference>
<sequence>MNKIVPQQGDINGNAAAGTKVLREKPPPASYRTGARDWRSVGVGPQAEMRGLGTPSSRELRWRQASYRKSQRRGAPSPSAGCSITVFLLHTAGCVALCCSRRGACLSAFVLLLLAAVAALIALVVILGSPPHTPGAQACVTLTNRTGFLCHDRRSCISASGVCDGVRTCPHGEDEDEALCRDVPQSLPGFLVAHCGNPASWIYSDQKCDGTNNCGDCSDELSPVTACPPCGPGWWRCPSTVYKYCGCIPRSLCRDRVQHCSDWSTSTPVLDPEWHQARAGRWLNGTGNPSHEHRIEEREGRKEPSRSPSAVVANCGSRVMVCRSVD</sequence>
<keyword evidence="4" id="KW-0472">Membrane</keyword>
<gene>
    <name evidence="6" type="ORF">QTO34_018599</name>
</gene>
<evidence type="ECO:0000256" key="1">
    <source>
        <dbReference type="ARBA" id="ARBA00023157"/>
    </source>
</evidence>
<dbReference type="Pfam" id="PF00057">
    <property type="entry name" value="Ldl_recept_a"/>
    <property type="match status" value="1"/>
</dbReference>
<dbReference type="Proteomes" id="UP001177744">
    <property type="component" value="Unassembled WGS sequence"/>
</dbReference>
<dbReference type="SUPFAM" id="SSF57424">
    <property type="entry name" value="LDL receptor-like module"/>
    <property type="match status" value="1"/>
</dbReference>
<feature type="region of interest" description="Disordered" evidence="3">
    <location>
        <begin position="280"/>
        <end position="309"/>
    </location>
</feature>
<evidence type="ECO:0000256" key="2">
    <source>
        <dbReference type="PROSITE-ProRule" id="PRU00124"/>
    </source>
</evidence>
<feature type="region of interest" description="Disordered" evidence="3">
    <location>
        <begin position="1"/>
        <end position="57"/>
    </location>
</feature>
<evidence type="ECO:0000313" key="7">
    <source>
        <dbReference type="Proteomes" id="UP001177744"/>
    </source>
</evidence>
<dbReference type="Pfam" id="PF25241">
    <property type="entry name" value="LDLRAD1_C"/>
    <property type="match status" value="1"/>
</dbReference>
<reference evidence="6" key="1">
    <citation type="submission" date="2023-06" db="EMBL/GenBank/DDBJ databases">
        <title>Reference genome for the Northern bat (Eptesicus nilssonii), a most northern bat species.</title>
        <authorList>
            <person name="Laine V.N."/>
            <person name="Pulliainen A.T."/>
            <person name="Lilley T.M."/>
        </authorList>
    </citation>
    <scope>NUCLEOTIDE SEQUENCE</scope>
    <source>
        <strain evidence="6">BLF_Eptnil</strain>
        <tissue evidence="6">Kidney</tissue>
    </source>
</reference>
<accession>A0AA40LNZ0</accession>
<dbReference type="CDD" id="cd00112">
    <property type="entry name" value="LDLa"/>
    <property type="match status" value="1"/>
</dbReference>
<protein>
    <recommendedName>
        <fullName evidence="5">LDLRAD1-like C-terminal domain-containing protein</fullName>
    </recommendedName>
</protein>
<name>A0AA40LNZ0_CNENI</name>
<dbReference type="InterPro" id="IPR057430">
    <property type="entry name" value="LDLRAD1_C"/>
</dbReference>
<keyword evidence="4" id="KW-0812">Transmembrane</keyword>
<feature type="domain" description="LDLRAD1-like C-terminal" evidence="5">
    <location>
        <begin position="228"/>
        <end position="264"/>
    </location>
</feature>
<feature type="compositionally biased region" description="Basic and acidic residues" evidence="3">
    <location>
        <begin position="290"/>
        <end position="305"/>
    </location>
</feature>
<evidence type="ECO:0000313" key="6">
    <source>
        <dbReference type="EMBL" id="KAK1340035.1"/>
    </source>
</evidence>
<dbReference type="SMART" id="SM00192">
    <property type="entry name" value="LDLa"/>
    <property type="match status" value="3"/>
</dbReference>
<dbReference type="InterPro" id="IPR002172">
    <property type="entry name" value="LDrepeatLR_classA_rpt"/>
</dbReference>
<dbReference type="Gene3D" id="2.40.128.620">
    <property type="match status" value="1"/>
</dbReference>
<dbReference type="AlphaFoldDB" id="A0AA40LNZ0"/>
<dbReference type="PRINTS" id="PR00261">
    <property type="entry name" value="LDLRECEPTOR"/>
</dbReference>
<keyword evidence="7" id="KW-1185">Reference proteome</keyword>
<organism evidence="6 7">
    <name type="scientific">Cnephaeus nilssonii</name>
    <name type="common">Northern bat</name>
    <name type="synonym">Eptesicus nilssonii</name>
    <dbReference type="NCBI Taxonomy" id="3371016"/>
    <lineage>
        <taxon>Eukaryota</taxon>
        <taxon>Metazoa</taxon>
        <taxon>Chordata</taxon>
        <taxon>Craniata</taxon>
        <taxon>Vertebrata</taxon>
        <taxon>Euteleostomi</taxon>
        <taxon>Mammalia</taxon>
        <taxon>Eutheria</taxon>
        <taxon>Laurasiatheria</taxon>
        <taxon>Chiroptera</taxon>
        <taxon>Yangochiroptera</taxon>
        <taxon>Vespertilionidae</taxon>
        <taxon>Cnephaeus</taxon>
    </lineage>
</organism>
<evidence type="ECO:0000259" key="5">
    <source>
        <dbReference type="Pfam" id="PF25241"/>
    </source>
</evidence>
<evidence type="ECO:0000256" key="3">
    <source>
        <dbReference type="SAM" id="MobiDB-lite"/>
    </source>
</evidence>
<comment type="caution">
    <text evidence="2">Lacks conserved residue(s) required for the propagation of feature annotation.</text>
</comment>
<comment type="caution">
    <text evidence="6">The sequence shown here is derived from an EMBL/GenBank/DDBJ whole genome shotgun (WGS) entry which is preliminary data.</text>
</comment>
<dbReference type="EMBL" id="JAULJE010000008">
    <property type="protein sequence ID" value="KAK1340035.1"/>
    <property type="molecule type" value="Genomic_DNA"/>
</dbReference>
<dbReference type="PROSITE" id="PS50068">
    <property type="entry name" value="LDLRA_2"/>
    <property type="match status" value="1"/>
</dbReference>
<feature type="transmembrane region" description="Helical" evidence="4">
    <location>
        <begin position="106"/>
        <end position="127"/>
    </location>
</feature>
<keyword evidence="1" id="KW-1015">Disulfide bond</keyword>
<evidence type="ECO:0000256" key="4">
    <source>
        <dbReference type="SAM" id="Phobius"/>
    </source>
</evidence>
<proteinExistence type="predicted"/>
<keyword evidence="4" id="KW-1133">Transmembrane helix</keyword>